<feature type="region of interest" description="Disordered" evidence="1">
    <location>
        <begin position="73"/>
        <end position="103"/>
    </location>
</feature>
<keyword evidence="3" id="KW-1185">Reference proteome</keyword>
<dbReference type="Proteomes" id="UP001050691">
    <property type="component" value="Unassembled WGS sequence"/>
</dbReference>
<gene>
    <name evidence="2" type="ORF">Clacol_001277</name>
</gene>
<evidence type="ECO:0000256" key="1">
    <source>
        <dbReference type="SAM" id="MobiDB-lite"/>
    </source>
</evidence>
<protein>
    <submittedName>
        <fullName evidence="2">Uncharacterized protein</fullName>
    </submittedName>
</protein>
<dbReference type="AlphaFoldDB" id="A0AAV5A373"/>
<organism evidence="2 3">
    <name type="scientific">Clathrus columnatus</name>
    <dbReference type="NCBI Taxonomy" id="1419009"/>
    <lineage>
        <taxon>Eukaryota</taxon>
        <taxon>Fungi</taxon>
        <taxon>Dikarya</taxon>
        <taxon>Basidiomycota</taxon>
        <taxon>Agaricomycotina</taxon>
        <taxon>Agaricomycetes</taxon>
        <taxon>Phallomycetidae</taxon>
        <taxon>Phallales</taxon>
        <taxon>Clathraceae</taxon>
        <taxon>Clathrus</taxon>
    </lineage>
</organism>
<dbReference type="EMBL" id="BPWL01000002">
    <property type="protein sequence ID" value="GJJ07078.1"/>
    <property type="molecule type" value="Genomic_DNA"/>
</dbReference>
<feature type="region of interest" description="Disordered" evidence="1">
    <location>
        <begin position="157"/>
        <end position="209"/>
    </location>
</feature>
<evidence type="ECO:0000313" key="2">
    <source>
        <dbReference type="EMBL" id="GJJ07078.1"/>
    </source>
</evidence>
<evidence type="ECO:0000313" key="3">
    <source>
        <dbReference type="Proteomes" id="UP001050691"/>
    </source>
</evidence>
<reference evidence="2" key="1">
    <citation type="submission" date="2021-10" db="EMBL/GenBank/DDBJ databases">
        <title>De novo Genome Assembly of Clathrus columnatus (Basidiomycota, Fungi) Using Illumina and Nanopore Sequence Data.</title>
        <authorList>
            <person name="Ogiso-Tanaka E."/>
            <person name="Itagaki H."/>
            <person name="Hosoya T."/>
            <person name="Hosaka K."/>
        </authorList>
    </citation>
    <scope>NUCLEOTIDE SEQUENCE</scope>
    <source>
        <strain evidence="2">MO-923</strain>
    </source>
</reference>
<name>A0AAV5A373_9AGAM</name>
<comment type="caution">
    <text evidence="2">The sequence shown here is derived from an EMBL/GenBank/DDBJ whole genome shotgun (WGS) entry which is preliminary data.</text>
</comment>
<proteinExistence type="predicted"/>
<accession>A0AAV5A373</accession>
<sequence length="279" mass="33026">MSRSWTSRREREYVPSERVAYPEAYSSSGAGMRHVNGSDTRYYEEPVQIRTGGHRSQKGPIIIEGEILNPVPATRSFRNLGGRTSRRPRRSTRDNRDRRRYYSKNYQQNPSVMRGIWNKVIGTLTGNRRRKRHGEREIRHARRIKEALRIARQLDRQDAARDAEYGRPGMNKLRKSQRQTYGTNGHHHHHHQDPVFVSADPAYGSSQPPWMHDHRRTPSPLQGLHHVIIGWLTGNKRRRRIGKAMMMAAEEDRRREREIRREEMREVARRGDKDRIWTF</sequence>